<name>A0A1H7KNW5_9EURY</name>
<dbReference type="EMBL" id="FOAK01000006">
    <property type="protein sequence ID" value="SEK88254.1"/>
    <property type="molecule type" value="Genomic_DNA"/>
</dbReference>
<organism evidence="4 5">
    <name type="scientific">Methanobrevibacter gottschalkii</name>
    <dbReference type="NCBI Taxonomy" id="190974"/>
    <lineage>
        <taxon>Archaea</taxon>
        <taxon>Methanobacteriati</taxon>
        <taxon>Methanobacteriota</taxon>
        <taxon>Methanomada group</taxon>
        <taxon>Methanobacteria</taxon>
        <taxon>Methanobacteriales</taxon>
        <taxon>Methanobacteriaceae</taxon>
        <taxon>Methanobrevibacter</taxon>
    </lineage>
</organism>
<sequence>MLVKRTMSKNVVSVSVPGNRDKVLDLMRKEKKAVLPVVKGDTDILVGIVTRSDLINNPDEEQIAMLMSRDLITVSPGDDVIDAARKMMDNDVRRVPVVDDDGKLVGIITSFDLVSNALTKTEINDVVENYMITTVPTTWEKAPLNVAFESMNQFGLKSILALDDDAKLSGILTETDFISEIEIISERSEHSSTVGTEGDKWSWDSTSVLYIEKNHLKFTDKTVCDVAVGNVEVANSKTKVSDCAKKMKTLNIEQIPVIGVEGNLVGLVRASDLIKALVPQE</sequence>
<dbReference type="InterPro" id="IPR046342">
    <property type="entry name" value="CBS_dom_sf"/>
</dbReference>
<feature type="domain" description="CBS" evidence="3">
    <location>
        <begin position="131"/>
        <end position="189"/>
    </location>
</feature>
<dbReference type="SUPFAM" id="SSF54631">
    <property type="entry name" value="CBS-domain pair"/>
    <property type="match status" value="2"/>
</dbReference>
<dbReference type="RefSeq" id="WP_069573684.1">
    <property type="nucleotide sequence ID" value="NZ_FOAK01000006.1"/>
</dbReference>
<protein>
    <submittedName>
        <fullName evidence="4">CBS domain-containing protein</fullName>
    </submittedName>
</protein>
<reference evidence="4 5" key="1">
    <citation type="submission" date="2016-10" db="EMBL/GenBank/DDBJ databases">
        <authorList>
            <person name="de Groot N.N."/>
        </authorList>
    </citation>
    <scope>NUCLEOTIDE SEQUENCE [LARGE SCALE GENOMIC DNA]</scope>
    <source>
        <strain evidence="4 5">DSM 11978</strain>
    </source>
</reference>
<dbReference type="SMART" id="SM00116">
    <property type="entry name" value="CBS"/>
    <property type="match status" value="4"/>
</dbReference>
<accession>A0A1H7KNW5</accession>
<proteinExistence type="predicted"/>
<dbReference type="Proteomes" id="UP000199506">
    <property type="component" value="Unassembled WGS sequence"/>
</dbReference>
<dbReference type="InterPro" id="IPR000644">
    <property type="entry name" value="CBS_dom"/>
</dbReference>
<keyword evidence="1 2" id="KW-0129">CBS domain</keyword>
<feature type="domain" description="CBS" evidence="3">
    <location>
        <begin position="227"/>
        <end position="281"/>
    </location>
</feature>
<dbReference type="CDD" id="cd04638">
    <property type="entry name" value="CBS_pair_arch2_repeat1"/>
    <property type="match status" value="1"/>
</dbReference>
<evidence type="ECO:0000313" key="4">
    <source>
        <dbReference type="EMBL" id="SEK88254.1"/>
    </source>
</evidence>
<dbReference type="STRING" id="190974.SAMN05216439_1625"/>
<dbReference type="PROSITE" id="PS51371">
    <property type="entry name" value="CBS"/>
    <property type="match status" value="4"/>
</dbReference>
<dbReference type="OrthoDB" id="85195at2157"/>
<evidence type="ECO:0000313" key="5">
    <source>
        <dbReference type="Proteomes" id="UP000199506"/>
    </source>
</evidence>
<dbReference type="AlphaFoldDB" id="A0A1H7KNW5"/>
<evidence type="ECO:0000256" key="1">
    <source>
        <dbReference type="ARBA" id="ARBA00023122"/>
    </source>
</evidence>
<evidence type="ECO:0000259" key="3">
    <source>
        <dbReference type="PROSITE" id="PS51371"/>
    </source>
</evidence>
<feature type="domain" description="CBS" evidence="3">
    <location>
        <begin position="67"/>
        <end position="126"/>
    </location>
</feature>
<dbReference type="Pfam" id="PF00571">
    <property type="entry name" value="CBS"/>
    <property type="match status" value="4"/>
</dbReference>
<feature type="domain" description="CBS" evidence="3">
    <location>
        <begin position="7"/>
        <end position="65"/>
    </location>
</feature>
<dbReference type="InterPro" id="IPR051257">
    <property type="entry name" value="Diverse_CBS-Domain"/>
</dbReference>
<dbReference type="PANTHER" id="PTHR43080">
    <property type="entry name" value="CBS DOMAIN-CONTAINING PROTEIN CBSX3, MITOCHONDRIAL"/>
    <property type="match status" value="1"/>
</dbReference>
<dbReference type="Gene3D" id="3.10.580.10">
    <property type="entry name" value="CBS-domain"/>
    <property type="match status" value="2"/>
</dbReference>
<gene>
    <name evidence="4" type="ORF">SAMN05216439_1625</name>
</gene>
<evidence type="ECO:0000256" key="2">
    <source>
        <dbReference type="PROSITE-ProRule" id="PRU00703"/>
    </source>
</evidence>
<dbReference type="PANTHER" id="PTHR43080:SF29">
    <property type="entry name" value="OS02G0818000 PROTEIN"/>
    <property type="match status" value="1"/>
</dbReference>